<gene>
    <name evidence="1" type="ORF">PMAYCL1PPCAC_16256</name>
</gene>
<name>A0AAN5CKK3_9BILA</name>
<feature type="non-terminal residue" evidence="1">
    <location>
        <position position="1"/>
    </location>
</feature>
<organism evidence="1 2">
    <name type="scientific">Pristionchus mayeri</name>
    <dbReference type="NCBI Taxonomy" id="1317129"/>
    <lineage>
        <taxon>Eukaryota</taxon>
        <taxon>Metazoa</taxon>
        <taxon>Ecdysozoa</taxon>
        <taxon>Nematoda</taxon>
        <taxon>Chromadorea</taxon>
        <taxon>Rhabditida</taxon>
        <taxon>Rhabditina</taxon>
        <taxon>Diplogasteromorpha</taxon>
        <taxon>Diplogasteroidea</taxon>
        <taxon>Neodiplogasteridae</taxon>
        <taxon>Pristionchus</taxon>
    </lineage>
</organism>
<evidence type="ECO:0000313" key="2">
    <source>
        <dbReference type="Proteomes" id="UP001328107"/>
    </source>
</evidence>
<dbReference type="EMBL" id="BTRK01000004">
    <property type="protein sequence ID" value="GMR46061.1"/>
    <property type="molecule type" value="Genomic_DNA"/>
</dbReference>
<accession>A0AAN5CKK3</accession>
<dbReference type="Proteomes" id="UP001328107">
    <property type="component" value="Unassembled WGS sequence"/>
</dbReference>
<evidence type="ECO:0000313" key="1">
    <source>
        <dbReference type="EMBL" id="GMR46061.1"/>
    </source>
</evidence>
<reference evidence="2" key="1">
    <citation type="submission" date="2022-10" db="EMBL/GenBank/DDBJ databases">
        <title>Genome assembly of Pristionchus species.</title>
        <authorList>
            <person name="Yoshida K."/>
            <person name="Sommer R.J."/>
        </authorList>
    </citation>
    <scope>NUCLEOTIDE SEQUENCE [LARGE SCALE GENOMIC DNA]</scope>
    <source>
        <strain evidence="2">RS5460</strain>
    </source>
</reference>
<comment type="caution">
    <text evidence="1">The sequence shown here is derived from an EMBL/GenBank/DDBJ whole genome shotgun (WGS) entry which is preliminary data.</text>
</comment>
<sequence>TTTTTTTTPRPTTTARATTTALPCPWLGECTPDDVRGNWGETPAVFSTITLTRASCSSSTFRFSFLLNPKDAAKGAAKVWHAAEALDCVN</sequence>
<dbReference type="AlphaFoldDB" id="A0AAN5CKK3"/>
<proteinExistence type="predicted"/>
<keyword evidence="2" id="KW-1185">Reference proteome</keyword>
<protein>
    <submittedName>
        <fullName evidence="1">Uncharacterized protein</fullName>
    </submittedName>
</protein>
<feature type="non-terminal residue" evidence="1">
    <location>
        <position position="90"/>
    </location>
</feature>